<feature type="region of interest" description="Disordered" evidence="1">
    <location>
        <begin position="1"/>
        <end position="69"/>
    </location>
</feature>
<dbReference type="GeneID" id="42036945"/>
<protein>
    <submittedName>
        <fullName evidence="2">Uncharacterized protein</fullName>
    </submittedName>
</protein>
<dbReference type="RefSeq" id="XP_031057744.1">
    <property type="nucleotide sequence ID" value="XM_031212350.1"/>
</dbReference>
<reference evidence="2" key="1">
    <citation type="submission" date="2011-11" db="EMBL/GenBank/DDBJ databases">
        <title>The Genome Sequence of Fusarium oxysporum II5.</title>
        <authorList>
            <consortium name="The Broad Institute Genome Sequencing Platform"/>
            <person name="Ma L.-J."/>
            <person name="Gale L.R."/>
            <person name="Schwartz D.C."/>
            <person name="Zhou S."/>
            <person name="Corby-Kistler H."/>
            <person name="Young S.K."/>
            <person name="Zeng Q."/>
            <person name="Gargeya S."/>
            <person name="Fitzgerald M."/>
            <person name="Haas B."/>
            <person name="Abouelleil A."/>
            <person name="Alvarado L."/>
            <person name="Arachchi H.M."/>
            <person name="Berlin A."/>
            <person name="Brown A."/>
            <person name="Chapman S.B."/>
            <person name="Chen Z."/>
            <person name="Dunbar C."/>
            <person name="Freedman E."/>
            <person name="Gearin G."/>
            <person name="Goldberg J."/>
            <person name="Griggs A."/>
            <person name="Gujja S."/>
            <person name="Heiman D."/>
            <person name="Howarth C."/>
            <person name="Larson L."/>
            <person name="Lui A."/>
            <person name="MacDonald P.J.P."/>
            <person name="Montmayeur A."/>
            <person name="Murphy C."/>
            <person name="Neiman D."/>
            <person name="Pearson M."/>
            <person name="Priest M."/>
            <person name="Roberts A."/>
            <person name="Saif S."/>
            <person name="Shea T."/>
            <person name="Shenoy N."/>
            <person name="Sisk P."/>
            <person name="Stolte C."/>
            <person name="Sykes S."/>
            <person name="Wortman J."/>
            <person name="Nusbaum C."/>
            <person name="Birren B."/>
        </authorList>
    </citation>
    <scope>NUCLEOTIDE SEQUENCE [LARGE SCALE GENOMIC DNA]</scope>
    <source>
        <strain evidence="2">54006</strain>
    </source>
</reference>
<dbReference type="HOGENOM" id="CLU_2171146_0_0_1"/>
<dbReference type="Proteomes" id="UP000030685">
    <property type="component" value="Unassembled WGS sequence"/>
</dbReference>
<gene>
    <name evidence="2" type="ORF">FOIG_11770</name>
</gene>
<feature type="compositionally biased region" description="Polar residues" evidence="1">
    <location>
        <begin position="1"/>
        <end position="28"/>
    </location>
</feature>
<dbReference type="AlphaFoldDB" id="X0KFE8"/>
<proteinExistence type="predicted"/>
<evidence type="ECO:0000313" key="2">
    <source>
        <dbReference type="EMBL" id="EXL95654.1"/>
    </source>
</evidence>
<name>X0KFE8_FUSO5</name>
<accession>X0KFE8</accession>
<evidence type="ECO:0000256" key="1">
    <source>
        <dbReference type="SAM" id="MobiDB-lite"/>
    </source>
</evidence>
<organism evidence="2">
    <name type="scientific">Fusarium odoratissimum (strain NRRL 54006)</name>
    <dbReference type="NCBI Taxonomy" id="1089451"/>
    <lineage>
        <taxon>Eukaryota</taxon>
        <taxon>Fungi</taxon>
        <taxon>Dikarya</taxon>
        <taxon>Ascomycota</taxon>
        <taxon>Pezizomycotina</taxon>
        <taxon>Sordariomycetes</taxon>
        <taxon>Hypocreomycetidae</taxon>
        <taxon>Hypocreales</taxon>
        <taxon>Nectriaceae</taxon>
        <taxon>Fusarium</taxon>
        <taxon>Fusarium oxysporum species complex</taxon>
        <taxon>Fusarium oxysporum f. sp. cubense (strain race 4)</taxon>
    </lineage>
</organism>
<dbReference type="EMBL" id="JH658293">
    <property type="protein sequence ID" value="EXL95654.1"/>
    <property type="molecule type" value="Genomic_DNA"/>
</dbReference>
<reference evidence="2" key="2">
    <citation type="submission" date="2012-05" db="EMBL/GenBank/DDBJ databases">
        <title>The Genome Annotation of Fusarium oxysporum II5.</title>
        <authorList>
            <consortium name="The Broad Institute Genomics Platform"/>
            <person name="Ma L.-J."/>
            <person name="Corby-Kistler H."/>
            <person name="Broz K."/>
            <person name="Gale L.R."/>
            <person name="Jonkers W."/>
            <person name="O'Donnell K."/>
            <person name="Ploetz R."/>
            <person name="Steinberg C."/>
            <person name="Schwartz D.C."/>
            <person name="VanEtten H."/>
            <person name="Zhou S."/>
            <person name="Young S.K."/>
            <person name="Zeng Q."/>
            <person name="Gargeya S."/>
            <person name="Fitzgerald M."/>
            <person name="Abouelleil A."/>
            <person name="Alvarado L."/>
            <person name="Chapman S.B."/>
            <person name="Gainer-Dewar J."/>
            <person name="Goldberg J."/>
            <person name="Griggs A."/>
            <person name="Gujja S."/>
            <person name="Hansen M."/>
            <person name="Howarth C."/>
            <person name="Imamovic A."/>
            <person name="Ireland A."/>
            <person name="Larimer J."/>
            <person name="McCowan C."/>
            <person name="Murphy C."/>
            <person name="Pearson M."/>
            <person name="Poon T.W."/>
            <person name="Priest M."/>
            <person name="Roberts A."/>
            <person name="Saif S."/>
            <person name="Shea T."/>
            <person name="Sykes S."/>
            <person name="Wortman J."/>
            <person name="Nusbaum C."/>
            <person name="Birren B."/>
        </authorList>
    </citation>
    <scope>NUCLEOTIDE SEQUENCE</scope>
    <source>
        <strain evidence="2">54006</strain>
    </source>
</reference>
<dbReference type="VEuPathDB" id="FungiDB:FOIG_11770"/>
<sequence>MRGTPSKSSESLIASGSNHSYPSCSQSILMPASPRPPSLPDLRTKPKGLTVHSLPIDSSANENGLPFRKRRKESCVRVVSSASSLQAVARGSASVSSTLPEMPAYLCLSM</sequence>